<keyword evidence="5 9" id="KW-0560">Oxidoreductase</keyword>
<comment type="similarity">
    <text evidence="2 9">Belongs to the cytochrome P450 family.</text>
</comment>
<name>A0A6G1L0G8_9PEZI</name>
<dbReference type="Proteomes" id="UP000799436">
    <property type="component" value="Unassembled WGS sequence"/>
</dbReference>
<dbReference type="GO" id="GO:0004497">
    <property type="term" value="F:monooxygenase activity"/>
    <property type="evidence" value="ECO:0007669"/>
    <property type="project" value="UniProtKB-KW"/>
</dbReference>
<evidence type="ECO:0000256" key="8">
    <source>
        <dbReference type="PIRSR" id="PIRSR602401-1"/>
    </source>
</evidence>
<dbReference type="InterPro" id="IPR001128">
    <property type="entry name" value="Cyt_P450"/>
</dbReference>
<evidence type="ECO:0000256" key="1">
    <source>
        <dbReference type="ARBA" id="ARBA00001971"/>
    </source>
</evidence>
<evidence type="ECO:0000256" key="2">
    <source>
        <dbReference type="ARBA" id="ARBA00010617"/>
    </source>
</evidence>
<keyword evidence="3 8" id="KW-0349">Heme</keyword>
<keyword evidence="4 8" id="KW-0479">Metal-binding</keyword>
<dbReference type="EMBL" id="ML995873">
    <property type="protein sequence ID" value="KAF2766357.1"/>
    <property type="molecule type" value="Genomic_DNA"/>
</dbReference>
<dbReference type="GO" id="GO:0005506">
    <property type="term" value="F:iron ion binding"/>
    <property type="evidence" value="ECO:0007669"/>
    <property type="project" value="InterPro"/>
</dbReference>
<dbReference type="AlphaFoldDB" id="A0A6G1L0G8"/>
<keyword evidence="6 8" id="KW-0408">Iron</keyword>
<evidence type="ECO:0000256" key="3">
    <source>
        <dbReference type="ARBA" id="ARBA00022617"/>
    </source>
</evidence>
<evidence type="ECO:0000313" key="10">
    <source>
        <dbReference type="EMBL" id="KAF2766357.1"/>
    </source>
</evidence>
<evidence type="ECO:0000256" key="7">
    <source>
        <dbReference type="ARBA" id="ARBA00023033"/>
    </source>
</evidence>
<dbReference type="OrthoDB" id="1470350at2759"/>
<protein>
    <submittedName>
        <fullName evidence="10">Cytochrome P450</fullName>
    </submittedName>
</protein>
<keyword evidence="11" id="KW-1185">Reference proteome</keyword>
<dbReference type="InterPro" id="IPR036396">
    <property type="entry name" value="Cyt_P450_sf"/>
</dbReference>
<keyword evidence="7 9" id="KW-0503">Monooxygenase</keyword>
<evidence type="ECO:0000256" key="5">
    <source>
        <dbReference type="ARBA" id="ARBA00023002"/>
    </source>
</evidence>
<dbReference type="PANTHER" id="PTHR24287">
    <property type="entry name" value="P450, PUTATIVE (EUROFUNG)-RELATED"/>
    <property type="match status" value="1"/>
</dbReference>
<dbReference type="PRINTS" id="PR00463">
    <property type="entry name" value="EP450I"/>
</dbReference>
<dbReference type="InterPro" id="IPR017972">
    <property type="entry name" value="Cyt_P450_CS"/>
</dbReference>
<dbReference type="PRINTS" id="PR00385">
    <property type="entry name" value="P450"/>
</dbReference>
<evidence type="ECO:0000256" key="6">
    <source>
        <dbReference type="ARBA" id="ARBA00023004"/>
    </source>
</evidence>
<feature type="binding site" description="axial binding residue" evidence="8">
    <location>
        <position position="560"/>
    </location>
    <ligand>
        <name>heme</name>
        <dbReference type="ChEBI" id="CHEBI:30413"/>
    </ligand>
    <ligandPart>
        <name>Fe</name>
        <dbReference type="ChEBI" id="CHEBI:18248"/>
    </ligandPart>
</feature>
<gene>
    <name evidence="10" type="ORF">EJ03DRAFT_181598</name>
</gene>
<reference evidence="10" key="1">
    <citation type="journal article" date="2020" name="Stud. Mycol.">
        <title>101 Dothideomycetes genomes: a test case for predicting lifestyles and emergence of pathogens.</title>
        <authorList>
            <person name="Haridas S."/>
            <person name="Albert R."/>
            <person name="Binder M."/>
            <person name="Bloem J."/>
            <person name="Labutti K."/>
            <person name="Salamov A."/>
            <person name="Andreopoulos B."/>
            <person name="Baker S."/>
            <person name="Barry K."/>
            <person name="Bills G."/>
            <person name="Bluhm B."/>
            <person name="Cannon C."/>
            <person name="Castanera R."/>
            <person name="Culley D."/>
            <person name="Daum C."/>
            <person name="Ezra D."/>
            <person name="Gonzalez J."/>
            <person name="Henrissat B."/>
            <person name="Kuo A."/>
            <person name="Liang C."/>
            <person name="Lipzen A."/>
            <person name="Lutzoni F."/>
            <person name="Magnuson J."/>
            <person name="Mondo S."/>
            <person name="Nolan M."/>
            <person name="Ohm R."/>
            <person name="Pangilinan J."/>
            <person name="Park H.-J."/>
            <person name="Ramirez L."/>
            <person name="Alfaro M."/>
            <person name="Sun H."/>
            <person name="Tritt A."/>
            <person name="Yoshinaga Y."/>
            <person name="Zwiers L.-H."/>
            <person name="Turgeon B."/>
            <person name="Goodwin S."/>
            <person name="Spatafora J."/>
            <person name="Crous P."/>
            <person name="Grigoriev I."/>
        </authorList>
    </citation>
    <scope>NUCLEOTIDE SEQUENCE</scope>
    <source>
        <strain evidence="10">CBS 116005</strain>
    </source>
</reference>
<dbReference type="PROSITE" id="PS00086">
    <property type="entry name" value="CYTOCHROME_P450"/>
    <property type="match status" value="1"/>
</dbReference>
<dbReference type="InterPro" id="IPR047146">
    <property type="entry name" value="Cyt_P450_E_CYP52_fungi"/>
</dbReference>
<dbReference type="Gene3D" id="1.10.630.10">
    <property type="entry name" value="Cytochrome P450"/>
    <property type="match status" value="1"/>
</dbReference>
<sequence length="614" mass="68320">MSTVSFGAFMAPDLVISGNKIDDNYTSAPSVDIALTALNVHDIGSAFGSYTGSPNQIIVAAVRPTVFADLSLQDLVEGNRRALLAGVIFGFWLVRATLKLWLNFTSTRRFQRFAASNHCGNATAIPKPICGNLRHKLRLLTYRGGDLLDGLFAAKYKKYGPTHALHDSFGKPVVIHTIDPANLNAVLSTSWNDWKPSKNRTNTLKPLAQDGLLLTEGDIWHRKRKLISRHLGTKRAKDTSREEVHIQTLFEAIGDDDHDGWTGEVDLVDLLHRFALDTSTAFLLGKGAESQRSGMKEKQRQAAMKEFDLVPGKSATDMSYDQAYETIRQYLSRRSKLGSLYWIADGIDYRRACATMNRYADDLVVQAMAEASSNVVATADISAKGDFGLISDLKQELQDPIEIRNLVMDLFIAGQNMTGTLAAWIFAQLEQRPETYQRMRAEVVETFGEEHSPKIPIIWDEMKKCQTLQHVILETLRMYPLLANIGRTARVDTVLPHGGGPDGLLPLAVPAGAAITCNLYLMHRRQEEWGDDAWKFNPHRWIGRKFGAEYASFGLGPRVCVGFQMAKTELSYLCIKMVQHFSEIRAPGGQDNLAKAYRVVVAPANGVKVKLRRA</sequence>
<proteinExistence type="inferred from homology"/>
<dbReference type="PANTHER" id="PTHR24287:SF1">
    <property type="entry name" value="P450, PUTATIVE (EUROFUNG)-RELATED"/>
    <property type="match status" value="1"/>
</dbReference>
<evidence type="ECO:0000256" key="4">
    <source>
        <dbReference type="ARBA" id="ARBA00022723"/>
    </source>
</evidence>
<evidence type="ECO:0000313" key="11">
    <source>
        <dbReference type="Proteomes" id="UP000799436"/>
    </source>
</evidence>
<dbReference type="InterPro" id="IPR002401">
    <property type="entry name" value="Cyt_P450_E_grp-I"/>
</dbReference>
<dbReference type="Pfam" id="PF00067">
    <property type="entry name" value="p450"/>
    <property type="match status" value="1"/>
</dbReference>
<dbReference type="SUPFAM" id="SSF48264">
    <property type="entry name" value="Cytochrome P450"/>
    <property type="match status" value="1"/>
</dbReference>
<organism evidence="10 11">
    <name type="scientific">Teratosphaeria nubilosa</name>
    <dbReference type="NCBI Taxonomy" id="161662"/>
    <lineage>
        <taxon>Eukaryota</taxon>
        <taxon>Fungi</taxon>
        <taxon>Dikarya</taxon>
        <taxon>Ascomycota</taxon>
        <taxon>Pezizomycotina</taxon>
        <taxon>Dothideomycetes</taxon>
        <taxon>Dothideomycetidae</taxon>
        <taxon>Mycosphaerellales</taxon>
        <taxon>Teratosphaeriaceae</taxon>
        <taxon>Teratosphaeria</taxon>
    </lineage>
</organism>
<dbReference type="GO" id="GO:0020037">
    <property type="term" value="F:heme binding"/>
    <property type="evidence" value="ECO:0007669"/>
    <property type="project" value="InterPro"/>
</dbReference>
<comment type="cofactor">
    <cofactor evidence="1 8">
        <name>heme</name>
        <dbReference type="ChEBI" id="CHEBI:30413"/>
    </cofactor>
</comment>
<accession>A0A6G1L0G8</accession>
<evidence type="ECO:0000256" key="9">
    <source>
        <dbReference type="RuleBase" id="RU000461"/>
    </source>
</evidence>
<dbReference type="GO" id="GO:0016705">
    <property type="term" value="F:oxidoreductase activity, acting on paired donors, with incorporation or reduction of molecular oxygen"/>
    <property type="evidence" value="ECO:0007669"/>
    <property type="project" value="InterPro"/>
</dbReference>